<feature type="domain" description="DUF4126" evidence="2">
    <location>
        <begin position="8"/>
        <end position="179"/>
    </location>
</feature>
<evidence type="ECO:0000313" key="4">
    <source>
        <dbReference type="Proteomes" id="UP000004200"/>
    </source>
</evidence>
<reference evidence="3 4" key="1">
    <citation type="submission" date="2011-06" db="EMBL/GenBank/DDBJ databases">
        <title>The draft genome of Thiorhodococcus drewsii AZ1.</title>
        <authorList>
            <consortium name="US DOE Joint Genome Institute (JGI-PGF)"/>
            <person name="Lucas S."/>
            <person name="Han J."/>
            <person name="Lapidus A."/>
            <person name="Cheng J.-F."/>
            <person name="Goodwin L."/>
            <person name="Pitluck S."/>
            <person name="Peters L."/>
            <person name="Land M.L."/>
            <person name="Hauser L."/>
            <person name="Vogl K."/>
            <person name="Liu Z."/>
            <person name="Imhoff J."/>
            <person name="Thiel V."/>
            <person name="Frigaard N.-U."/>
            <person name="Bryant D.A."/>
            <person name="Woyke T.J."/>
        </authorList>
    </citation>
    <scope>NUCLEOTIDE SEQUENCE [LARGE SCALE GENOMIC DNA]</scope>
    <source>
        <strain evidence="3 4">AZ1</strain>
    </source>
</reference>
<protein>
    <recommendedName>
        <fullName evidence="2">DUF4126 domain-containing protein</fullName>
    </recommendedName>
</protein>
<dbReference type="STRING" id="765913.ThidrDRAFT_2253"/>
<keyword evidence="1" id="KW-0472">Membrane</keyword>
<dbReference type="Proteomes" id="UP000004200">
    <property type="component" value="Unassembled WGS sequence"/>
</dbReference>
<dbReference type="AlphaFoldDB" id="G2E1U0"/>
<gene>
    <name evidence="3" type="ORF">ThidrDRAFT_2253</name>
</gene>
<dbReference type="Pfam" id="PF13548">
    <property type="entry name" value="DUF4126"/>
    <property type="match status" value="1"/>
</dbReference>
<sequence length="216" mass="22090">MDEMTQTLALTLGAGWASGINLYATILLLGLLGATGTVDLPPGLDLLMDPLVLLAAGFMYLVEFVTDKVPGVDTAWDSLHTFVRIPAGAMLAAGAAGDLGTGAHLAAAIMGGGLAATSHFAKAGSRVLINTSPEPFTNWAASFGEDVGVVGGLLLAVSHPLVFLILLAVFLVLLIWLAPKIWRGIGRLFRFLGRAFGGRGGRDPGTSDVGGGPPSG</sequence>
<dbReference type="OrthoDB" id="181455at2"/>
<feature type="transmembrane region" description="Helical" evidence="1">
    <location>
        <begin position="153"/>
        <end position="178"/>
    </location>
</feature>
<name>G2E1U0_9GAMM</name>
<feature type="transmembrane region" description="Helical" evidence="1">
    <location>
        <begin position="12"/>
        <end position="32"/>
    </location>
</feature>
<proteinExistence type="predicted"/>
<dbReference type="InterPro" id="IPR025196">
    <property type="entry name" value="DUF4126"/>
</dbReference>
<evidence type="ECO:0000259" key="2">
    <source>
        <dbReference type="Pfam" id="PF13548"/>
    </source>
</evidence>
<evidence type="ECO:0000256" key="1">
    <source>
        <dbReference type="SAM" id="Phobius"/>
    </source>
</evidence>
<dbReference type="eggNOG" id="ENOG502Z9HI">
    <property type="taxonomic scope" value="Bacteria"/>
</dbReference>
<comment type="caution">
    <text evidence="3">The sequence shown here is derived from an EMBL/GenBank/DDBJ whole genome shotgun (WGS) entry which is preliminary data.</text>
</comment>
<dbReference type="PATRIC" id="fig|765913.3.peg.2293"/>
<keyword evidence="4" id="KW-1185">Reference proteome</keyword>
<dbReference type="EMBL" id="AFWT01000014">
    <property type="protein sequence ID" value="EGV31148.1"/>
    <property type="molecule type" value="Genomic_DNA"/>
</dbReference>
<keyword evidence="1" id="KW-1133">Transmembrane helix</keyword>
<feature type="transmembrane region" description="Helical" evidence="1">
    <location>
        <begin position="44"/>
        <end position="62"/>
    </location>
</feature>
<evidence type="ECO:0000313" key="3">
    <source>
        <dbReference type="EMBL" id="EGV31148.1"/>
    </source>
</evidence>
<organism evidence="3 4">
    <name type="scientific">Thiorhodococcus drewsii AZ1</name>
    <dbReference type="NCBI Taxonomy" id="765913"/>
    <lineage>
        <taxon>Bacteria</taxon>
        <taxon>Pseudomonadati</taxon>
        <taxon>Pseudomonadota</taxon>
        <taxon>Gammaproteobacteria</taxon>
        <taxon>Chromatiales</taxon>
        <taxon>Chromatiaceae</taxon>
        <taxon>Thiorhodococcus</taxon>
    </lineage>
</organism>
<accession>G2E1U0</accession>
<keyword evidence="1" id="KW-0812">Transmembrane</keyword>